<proteinExistence type="inferred from homology"/>
<evidence type="ECO:0000313" key="7">
    <source>
        <dbReference type="Proteomes" id="UP000181951"/>
    </source>
</evidence>
<evidence type="ECO:0000259" key="5">
    <source>
        <dbReference type="Pfam" id="PF00933"/>
    </source>
</evidence>
<evidence type="ECO:0000256" key="3">
    <source>
        <dbReference type="ARBA" id="ARBA00023295"/>
    </source>
</evidence>
<evidence type="ECO:0000256" key="2">
    <source>
        <dbReference type="ARBA" id="ARBA00022801"/>
    </source>
</evidence>
<feature type="compositionally biased region" description="Polar residues" evidence="4">
    <location>
        <begin position="135"/>
        <end position="148"/>
    </location>
</feature>
<dbReference type="AlphaFoldDB" id="A0A1H8J4P1"/>
<keyword evidence="2" id="KW-0378">Hydrolase</keyword>
<evidence type="ECO:0000256" key="1">
    <source>
        <dbReference type="ARBA" id="ARBA00005336"/>
    </source>
</evidence>
<accession>A0A1H8J4P1</accession>
<dbReference type="InterPro" id="IPR017853">
    <property type="entry name" value="GH"/>
</dbReference>
<dbReference type="Proteomes" id="UP000181951">
    <property type="component" value="Unassembled WGS sequence"/>
</dbReference>
<dbReference type="PANTHER" id="PTHR30480:SF14">
    <property type="entry name" value="HYDROLASE, PUTATIVE (AFU_ORTHOLOGUE AFUA_4G13770)-RELATED"/>
    <property type="match status" value="1"/>
</dbReference>
<dbReference type="InterPro" id="IPR001764">
    <property type="entry name" value="Glyco_hydro_3_N"/>
</dbReference>
<feature type="domain" description="Glycoside hydrolase family 3 N-terminal" evidence="5">
    <location>
        <begin position="73"/>
        <end position="375"/>
    </location>
</feature>
<name>A0A1H8J4P1_9ACTN</name>
<dbReference type="Pfam" id="PF00933">
    <property type="entry name" value="Glyco_hydro_3"/>
    <property type="match status" value="1"/>
</dbReference>
<sequence>MDDPGNHPTRRTVLAAGAGLAAFGLPLPTGRRTARPGPLAAGAVGPAALTPQQQAGQRVVFSFPGTTVPQALLDQISSGQAAGVIINSGNVSSLSQITAAVQQLRQANLSSPDPAPLLLMTDQEGGQVRRLPGGPTQSEKQIGQSSDPASAAAAAGTTAGNLLRGAGININLAPVLDVYRTAGDFDDQYGRSYSTDPSVVSACGKAFITAQQATGVAATAKHFPGLGPATSSQNTDLRPVTLTTSLSSLRGTDEFPYTAALAAGVDLVMVSWAIYTHLDASHPAGLSSTVVQSELRGRLGFTGVTITDAIAAGALSSLGTIGQNAVAAAGAGMDVILEASGSVANGQAVVTALATALQNGTLDATAFGTARDRVNALRSRLF</sequence>
<dbReference type="Gene3D" id="3.20.20.300">
    <property type="entry name" value="Glycoside hydrolase, family 3, N-terminal domain"/>
    <property type="match status" value="1"/>
</dbReference>
<dbReference type="GO" id="GO:0005975">
    <property type="term" value="P:carbohydrate metabolic process"/>
    <property type="evidence" value="ECO:0007669"/>
    <property type="project" value="InterPro"/>
</dbReference>
<dbReference type="STRING" id="310780.SAMN05216267_1009175"/>
<comment type="similarity">
    <text evidence="1">Belongs to the glycosyl hydrolase 3 family.</text>
</comment>
<dbReference type="InterPro" id="IPR006311">
    <property type="entry name" value="TAT_signal"/>
</dbReference>
<feature type="region of interest" description="Disordered" evidence="4">
    <location>
        <begin position="126"/>
        <end position="153"/>
    </location>
</feature>
<dbReference type="PANTHER" id="PTHR30480">
    <property type="entry name" value="BETA-HEXOSAMINIDASE-RELATED"/>
    <property type="match status" value="1"/>
</dbReference>
<dbReference type="EMBL" id="FODD01000009">
    <property type="protein sequence ID" value="SEN75764.1"/>
    <property type="molecule type" value="Genomic_DNA"/>
</dbReference>
<dbReference type="GO" id="GO:0004553">
    <property type="term" value="F:hydrolase activity, hydrolyzing O-glycosyl compounds"/>
    <property type="evidence" value="ECO:0007669"/>
    <property type="project" value="InterPro"/>
</dbReference>
<dbReference type="RefSeq" id="WP_069462466.1">
    <property type="nucleotide sequence ID" value="NZ_FODD01000009.1"/>
</dbReference>
<gene>
    <name evidence="6" type="ORF">SAMN05216267_1009175</name>
</gene>
<dbReference type="SUPFAM" id="SSF51445">
    <property type="entry name" value="(Trans)glycosidases"/>
    <property type="match status" value="1"/>
</dbReference>
<evidence type="ECO:0000313" key="6">
    <source>
        <dbReference type="EMBL" id="SEN75764.1"/>
    </source>
</evidence>
<dbReference type="PROSITE" id="PS51318">
    <property type="entry name" value="TAT"/>
    <property type="match status" value="1"/>
</dbReference>
<organism evidence="6 7">
    <name type="scientific">Actinacidiphila rubida</name>
    <dbReference type="NCBI Taxonomy" id="310780"/>
    <lineage>
        <taxon>Bacteria</taxon>
        <taxon>Bacillati</taxon>
        <taxon>Actinomycetota</taxon>
        <taxon>Actinomycetes</taxon>
        <taxon>Kitasatosporales</taxon>
        <taxon>Streptomycetaceae</taxon>
        <taxon>Actinacidiphila</taxon>
    </lineage>
</organism>
<keyword evidence="3" id="KW-0326">Glycosidase</keyword>
<protein>
    <submittedName>
        <fullName evidence="6">Beta-N-acetylhexosaminidase</fullName>
    </submittedName>
</protein>
<reference evidence="6 7" key="1">
    <citation type="submission" date="2016-10" db="EMBL/GenBank/DDBJ databases">
        <authorList>
            <person name="de Groot N.N."/>
        </authorList>
    </citation>
    <scope>NUCLEOTIDE SEQUENCE [LARGE SCALE GENOMIC DNA]</scope>
    <source>
        <strain evidence="6 7">CGMCC 4.2026</strain>
    </source>
</reference>
<keyword evidence="7" id="KW-1185">Reference proteome</keyword>
<dbReference type="InterPro" id="IPR036962">
    <property type="entry name" value="Glyco_hydro_3_N_sf"/>
</dbReference>
<evidence type="ECO:0000256" key="4">
    <source>
        <dbReference type="SAM" id="MobiDB-lite"/>
    </source>
</evidence>
<dbReference type="InterPro" id="IPR050226">
    <property type="entry name" value="NagZ_Beta-hexosaminidase"/>
</dbReference>
<dbReference type="GO" id="GO:0009254">
    <property type="term" value="P:peptidoglycan turnover"/>
    <property type="evidence" value="ECO:0007669"/>
    <property type="project" value="TreeGrafter"/>
</dbReference>